<dbReference type="GO" id="GO:0032131">
    <property type="term" value="F:alkylated DNA binding"/>
    <property type="evidence" value="ECO:0007669"/>
    <property type="project" value="TreeGrafter"/>
</dbReference>
<dbReference type="InterPro" id="IPR011257">
    <property type="entry name" value="DNA_glycosylase"/>
</dbReference>
<reference evidence="6 7" key="1">
    <citation type="submission" date="2020-06" db="EMBL/GenBank/DDBJ databases">
        <title>Genome sequence of 2 isolates from Red Sea Mangroves.</title>
        <authorList>
            <person name="Sefrji F."/>
            <person name="Michoud G."/>
            <person name="Merlino G."/>
            <person name="Daffonchio D."/>
        </authorList>
    </citation>
    <scope>NUCLEOTIDE SEQUENCE [LARGE SCALE GENOMIC DNA]</scope>
    <source>
        <strain evidence="6 7">R1DC25</strain>
    </source>
</reference>
<protein>
    <recommendedName>
        <fullName evidence="2">DNA-3-methyladenine glycosylase II</fullName>
        <ecNumber evidence="2">3.2.2.21</ecNumber>
    </recommendedName>
</protein>
<dbReference type="GO" id="GO:0032993">
    <property type="term" value="C:protein-DNA complex"/>
    <property type="evidence" value="ECO:0007669"/>
    <property type="project" value="TreeGrafter"/>
</dbReference>
<dbReference type="Gene3D" id="1.10.340.30">
    <property type="entry name" value="Hypothetical protein, domain 2"/>
    <property type="match status" value="1"/>
</dbReference>
<evidence type="ECO:0000259" key="5">
    <source>
        <dbReference type="SMART" id="SM00478"/>
    </source>
</evidence>
<dbReference type="PANTHER" id="PTHR43003:SF13">
    <property type="entry name" value="DNA-3-METHYLADENINE GLYCOSYLASE 2"/>
    <property type="match status" value="1"/>
</dbReference>
<dbReference type="InterPro" id="IPR003265">
    <property type="entry name" value="HhH-GPD_domain"/>
</dbReference>
<feature type="domain" description="HhH-GPD" evidence="5">
    <location>
        <begin position="51"/>
        <end position="203"/>
    </location>
</feature>
<dbReference type="RefSeq" id="WP_213160659.1">
    <property type="nucleotide sequence ID" value="NZ_CP058214.1"/>
</dbReference>
<dbReference type="Proteomes" id="UP000593594">
    <property type="component" value="Chromosome"/>
</dbReference>
<keyword evidence="3" id="KW-0227">DNA damage</keyword>
<dbReference type="GO" id="GO:0043916">
    <property type="term" value="F:DNA-7-methylguanine glycosylase activity"/>
    <property type="evidence" value="ECO:0007669"/>
    <property type="project" value="TreeGrafter"/>
</dbReference>
<evidence type="ECO:0000256" key="4">
    <source>
        <dbReference type="ARBA" id="ARBA00023204"/>
    </source>
</evidence>
<dbReference type="AlphaFoldDB" id="A0A7S8C4K8"/>
<dbReference type="Pfam" id="PF00730">
    <property type="entry name" value="HhH-GPD"/>
    <property type="match status" value="1"/>
</dbReference>
<evidence type="ECO:0000256" key="2">
    <source>
        <dbReference type="ARBA" id="ARBA00012000"/>
    </source>
</evidence>
<gene>
    <name evidence="6" type="ORF">HW532_11690</name>
</gene>
<organism evidence="6 7">
    <name type="scientific">Kaustia mangrovi</name>
    <dbReference type="NCBI Taxonomy" id="2593653"/>
    <lineage>
        <taxon>Bacteria</taxon>
        <taxon>Pseudomonadati</taxon>
        <taxon>Pseudomonadota</taxon>
        <taxon>Alphaproteobacteria</taxon>
        <taxon>Hyphomicrobiales</taxon>
        <taxon>Parvibaculaceae</taxon>
        <taxon>Kaustia</taxon>
    </lineage>
</organism>
<evidence type="ECO:0000256" key="1">
    <source>
        <dbReference type="ARBA" id="ARBA00000086"/>
    </source>
</evidence>
<dbReference type="EMBL" id="CP058214">
    <property type="protein sequence ID" value="QPC43298.1"/>
    <property type="molecule type" value="Genomic_DNA"/>
</dbReference>
<keyword evidence="7" id="KW-1185">Reference proteome</keyword>
<dbReference type="GO" id="GO:0008725">
    <property type="term" value="F:DNA-3-methyladenine glycosylase activity"/>
    <property type="evidence" value="ECO:0007669"/>
    <property type="project" value="TreeGrafter"/>
</dbReference>
<dbReference type="GO" id="GO:0006307">
    <property type="term" value="P:DNA alkylation repair"/>
    <property type="evidence" value="ECO:0007669"/>
    <property type="project" value="TreeGrafter"/>
</dbReference>
<sequence length="216" mass="23781">MTTIDTLDDLQKGIEALARREPRFAAMMRETGMPPLRRRDGGYRGLLNIVTGQQVSTASAAAIWARMEESLSPLEPGHLDGLDDTRLQAAGLSRPKIRTIRSLTRAVLDGTLDLDRLGAMADEEVHAALTAIKGIGPWTADVYLLACLGRRDAWPAGDLALQTATAAAFGLDTRPDARRMQALGMPWRPWRAVAARLIWAYYRTLPSNRNRIPDPI</sequence>
<dbReference type="Gene3D" id="1.10.1670.40">
    <property type="match status" value="1"/>
</dbReference>
<dbReference type="GO" id="GO:0005737">
    <property type="term" value="C:cytoplasm"/>
    <property type="evidence" value="ECO:0007669"/>
    <property type="project" value="TreeGrafter"/>
</dbReference>
<dbReference type="InterPro" id="IPR051912">
    <property type="entry name" value="Alkylbase_DNA_Glycosylase/TA"/>
</dbReference>
<evidence type="ECO:0000313" key="7">
    <source>
        <dbReference type="Proteomes" id="UP000593594"/>
    </source>
</evidence>
<dbReference type="PANTHER" id="PTHR43003">
    <property type="entry name" value="DNA-3-METHYLADENINE GLYCOSYLASE"/>
    <property type="match status" value="1"/>
</dbReference>
<name>A0A7S8C4K8_9HYPH</name>
<dbReference type="EC" id="3.2.2.21" evidence="2"/>
<evidence type="ECO:0000313" key="6">
    <source>
        <dbReference type="EMBL" id="QPC43298.1"/>
    </source>
</evidence>
<dbReference type="CDD" id="cd00056">
    <property type="entry name" value="ENDO3c"/>
    <property type="match status" value="1"/>
</dbReference>
<comment type="catalytic activity">
    <reaction evidence="1">
        <text>Hydrolysis of alkylated DNA, releasing 3-methyladenine, 3-methylguanine, 7-methylguanine and 7-methyladenine.</text>
        <dbReference type="EC" id="3.2.2.21"/>
    </reaction>
</comment>
<accession>A0A7S8C4K8</accession>
<dbReference type="SUPFAM" id="SSF48150">
    <property type="entry name" value="DNA-glycosylase"/>
    <property type="match status" value="1"/>
</dbReference>
<evidence type="ECO:0000256" key="3">
    <source>
        <dbReference type="ARBA" id="ARBA00022763"/>
    </source>
</evidence>
<dbReference type="GO" id="GO:0006285">
    <property type="term" value="P:base-excision repair, AP site formation"/>
    <property type="evidence" value="ECO:0007669"/>
    <property type="project" value="TreeGrafter"/>
</dbReference>
<keyword evidence="4" id="KW-0234">DNA repair</keyword>
<dbReference type="KEGG" id="kmn:HW532_11690"/>
<dbReference type="SMART" id="SM00478">
    <property type="entry name" value="ENDO3c"/>
    <property type="match status" value="1"/>
</dbReference>
<proteinExistence type="predicted"/>